<sequence>MSERAARLLRTSVLLTGDRAEALAASALAWRGDSEAAYFTLYRTFLSRFHRWGRTPWAGRLSRAERAVLVALHHDGWSVEDTADLCGWKAAKVRATSDRALAALGTTPEGLAELFTAADADSDPDGLPRRVRRIRVRRRIVAGICLLAVSLPLVRTLGPSPALLDVQEATTPLSPVLPATTAIPIRFGLRVRDSFPEAAEPWNFPDKRGGCVVVDVTGARWRIPDADGASGVEISQDGRKIAYYSLERRRVVVRELASGAITDVPTDFTMNTLRFSGDGRYLAAQGDVDGDATEVIVIDTEGGRGIRLPSRSSLLAGWAGDRLVVRDGKATVVTLDGTPILTSPVKFRYSDDPGISPDGRSFAVDDPETGLVTLLDIATGKKIRDVRPQLPPTAVLRRLYRWTDANELLIYAPGYGSAAVYLMNPVTGALRAVPYAPRAAAEDLTIGAT</sequence>
<reference evidence="1 2" key="1">
    <citation type="submission" date="2024-10" db="EMBL/GenBank/DDBJ databases">
        <title>The Natural Products Discovery Center: Release of the First 8490 Sequenced Strains for Exploring Actinobacteria Biosynthetic Diversity.</title>
        <authorList>
            <person name="Kalkreuter E."/>
            <person name="Kautsar S.A."/>
            <person name="Yang D."/>
            <person name="Bader C.D."/>
            <person name="Teijaro C.N."/>
            <person name="Fluegel L."/>
            <person name="Davis C.M."/>
            <person name="Simpson J.R."/>
            <person name="Lauterbach L."/>
            <person name="Steele A.D."/>
            <person name="Gui C."/>
            <person name="Meng S."/>
            <person name="Li G."/>
            <person name="Viehrig K."/>
            <person name="Ye F."/>
            <person name="Su P."/>
            <person name="Kiefer A.F."/>
            <person name="Nichols A."/>
            <person name="Cepeda A.J."/>
            <person name="Yan W."/>
            <person name="Fan B."/>
            <person name="Jiang Y."/>
            <person name="Adhikari A."/>
            <person name="Zheng C.-J."/>
            <person name="Schuster L."/>
            <person name="Cowan T.M."/>
            <person name="Smanski M.J."/>
            <person name="Chevrette M.G."/>
            <person name="De Carvalho L.P.S."/>
            <person name="Shen B."/>
        </authorList>
    </citation>
    <scope>NUCLEOTIDE SEQUENCE [LARGE SCALE GENOMIC DNA]</scope>
    <source>
        <strain evidence="1 2">NPDC002173</strain>
    </source>
</reference>
<comment type="caution">
    <text evidence="1">The sequence shown here is derived from an EMBL/GenBank/DDBJ whole genome shotgun (WGS) entry which is preliminary data.</text>
</comment>
<dbReference type="EMBL" id="JBIASD010000026">
    <property type="protein sequence ID" value="MFF3670015.1"/>
    <property type="molecule type" value="Genomic_DNA"/>
</dbReference>
<gene>
    <name evidence="1" type="ORF">ACFYXI_30960</name>
</gene>
<dbReference type="Gene3D" id="1.10.10.10">
    <property type="entry name" value="Winged helix-like DNA-binding domain superfamily/Winged helix DNA-binding domain"/>
    <property type="match status" value="1"/>
</dbReference>
<dbReference type="Proteomes" id="UP001602013">
    <property type="component" value="Unassembled WGS sequence"/>
</dbReference>
<dbReference type="RefSeq" id="WP_387416279.1">
    <property type="nucleotide sequence ID" value="NZ_JBIASD010000026.1"/>
</dbReference>
<dbReference type="SUPFAM" id="SSF50969">
    <property type="entry name" value="YVTN repeat-like/Quinoprotein amine dehydrogenase"/>
    <property type="match status" value="1"/>
</dbReference>
<evidence type="ECO:0000313" key="1">
    <source>
        <dbReference type="EMBL" id="MFF3670015.1"/>
    </source>
</evidence>
<dbReference type="InterPro" id="IPR036388">
    <property type="entry name" value="WH-like_DNA-bd_sf"/>
</dbReference>
<dbReference type="Gene3D" id="2.120.10.30">
    <property type="entry name" value="TolB, C-terminal domain"/>
    <property type="match status" value="1"/>
</dbReference>
<accession>A0ABW6SYC7</accession>
<organism evidence="1 2">
    <name type="scientific">Microtetraspora malaysiensis</name>
    <dbReference type="NCBI Taxonomy" id="161358"/>
    <lineage>
        <taxon>Bacteria</taxon>
        <taxon>Bacillati</taxon>
        <taxon>Actinomycetota</taxon>
        <taxon>Actinomycetes</taxon>
        <taxon>Streptosporangiales</taxon>
        <taxon>Streptosporangiaceae</taxon>
        <taxon>Microtetraspora</taxon>
    </lineage>
</organism>
<dbReference type="InterPro" id="IPR011044">
    <property type="entry name" value="Quino_amine_DH_bsu"/>
</dbReference>
<dbReference type="InterPro" id="IPR011042">
    <property type="entry name" value="6-blade_b-propeller_TolB-like"/>
</dbReference>
<name>A0ABW6SYC7_9ACTN</name>
<keyword evidence="2" id="KW-1185">Reference proteome</keyword>
<evidence type="ECO:0000313" key="2">
    <source>
        <dbReference type="Proteomes" id="UP001602013"/>
    </source>
</evidence>
<proteinExistence type="predicted"/>
<protein>
    <submittedName>
        <fullName evidence="1">Uncharacterized protein</fullName>
    </submittedName>
</protein>